<dbReference type="KEGG" id="pfp:PFL1_05093"/>
<evidence type="ECO:0000313" key="4">
    <source>
        <dbReference type="Proteomes" id="UP000053664"/>
    </source>
</evidence>
<dbReference type="Proteomes" id="UP000053664">
    <property type="component" value="Unassembled WGS sequence"/>
</dbReference>
<feature type="domain" description="SET" evidence="2">
    <location>
        <begin position="516"/>
        <end position="768"/>
    </location>
</feature>
<sequence>MEDLLRALRNIGLALPDPEQLLQLSDPDPEVQSNLAQLIALNPSTHEYQDEPRDEHDAGAADGDGGSDDGDAPAMDPLMDADLFRGAVQALLENYNKFIDKERDALQREHAALASPKKIKPVPFRALMARQDAEIKRRAEEVHAAGCDPDTGRKRRRFYLPRQTFDGYGSYASDKPLVDLSRLDADDFAAPKRFEGRYLLCRVASRLNLYVSCTFIATLPSGHAIPVSISHFTPNLHLSGADLDAHLPIGTVLAIREPYISQNHFGKGGPALGGKNVPGVRVDTPSDVLIVDGLGQHDEHLLQGVEWQALQVEAAPADHLATIEDIWKQSPCAANTKGCRWLQDGPLSRFAARRLKAHQEQREGSTSHQKLETALEALDEAERRALAQRTRQLAESLLQHNRPGAALREVAAARLLRVLGQDPKFDGRDLELEGRILHHLGDYERANAAFEAALKLAAAAGEDAASAGERVYPHLVAARAAQQSAAEGPSHENVWSYYFDSSSYPTPRFDQGDWLGAVAVQDIPGAGRGLVLTRDVEEGELLLSCKAAASSYAIDSGCKGIYLLRYTVETGVTSTTTQVLAATKSIHAMLDRPERALPIMGLTAGPGVPDSRWVSQPYPPYPVPPKRSSGKPSADSIALAMSGIEGGIAALSLNGGGGGGGAVSPRVEHYRAVLLAGLDRPSIDSSYVDGVLRFNAFGPAPNPGTAESDSGGALDASELSRSTMVHPLPAILNHACLPNVSSVFFGDVVTTRALHPLKAGTEIMHQYVRGEQPWPLRRSQLSKHGFVCRCGICLLDERDGDEACRTRQKLVGGSFPMLLERSRILLKDDGAKGQSEAERQDDHRDLASSLEDLVDQVQATYHAERGQLRPDLMAIWQKIAQHRAKFDVEAAKDDERNALASIGAVLALHPAATAGMGPDLKAASMLSRLPDLHFDGAIKSMLALSSLCLAQDEGIAKRWAQSALWAHECTIGGGPDVFLDRWEAGYAGLPVRKWIK</sequence>
<dbReference type="InterPro" id="IPR046341">
    <property type="entry name" value="SET_dom_sf"/>
</dbReference>
<dbReference type="EMBL" id="KE361640">
    <property type="protein sequence ID" value="EPQ27171.1"/>
    <property type="molecule type" value="Genomic_DNA"/>
</dbReference>
<organism evidence="3 4">
    <name type="scientific">Pseudozyma flocculosa PF-1</name>
    <dbReference type="NCBI Taxonomy" id="1277687"/>
    <lineage>
        <taxon>Eukaryota</taxon>
        <taxon>Fungi</taxon>
        <taxon>Dikarya</taxon>
        <taxon>Basidiomycota</taxon>
        <taxon>Ustilaginomycotina</taxon>
        <taxon>Ustilaginomycetes</taxon>
        <taxon>Ustilaginales</taxon>
        <taxon>Ustilaginaceae</taxon>
        <taxon>Pseudozyma</taxon>
    </lineage>
</organism>
<dbReference type="Pfam" id="PF00856">
    <property type="entry name" value="SET"/>
    <property type="match status" value="1"/>
</dbReference>
<dbReference type="OrthoDB" id="5945798at2759"/>
<accession>A0A061H989</accession>
<dbReference type="InterPro" id="IPR001214">
    <property type="entry name" value="SET_dom"/>
</dbReference>
<dbReference type="eggNOG" id="KOG2084">
    <property type="taxonomic scope" value="Eukaryota"/>
</dbReference>
<evidence type="ECO:0000259" key="2">
    <source>
        <dbReference type="PROSITE" id="PS50280"/>
    </source>
</evidence>
<dbReference type="GeneID" id="19319192"/>
<dbReference type="AlphaFoldDB" id="A0A061H989"/>
<proteinExistence type="predicted"/>
<dbReference type="PANTHER" id="PTHR47643">
    <property type="entry name" value="TPR DOMAIN PROTEIN (AFU_ORTHOLOGUE AFUA_5G12710)"/>
    <property type="match status" value="1"/>
</dbReference>
<evidence type="ECO:0000313" key="3">
    <source>
        <dbReference type="EMBL" id="EPQ27171.1"/>
    </source>
</evidence>
<dbReference type="PANTHER" id="PTHR47643:SF2">
    <property type="entry name" value="TPR DOMAIN PROTEIN (AFU_ORTHOLOGUE AFUA_5G12710)"/>
    <property type="match status" value="1"/>
</dbReference>
<gene>
    <name evidence="3" type="ORF">PFL1_05093</name>
</gene>
<dbReference type="Gene3D" id="2.170.270.10">
    <property type="entry name" value="SET domain"/>
    <property type="match status" value="1"/>
</dbReference>
<dbReference type="PROSITE" id="PS50280">
    <property type="entry name" value="SET"/>
    <property type="match status" value="1"/>
</dbReference>
<dbReference type="HOGENOM" id="CLU_009043_0_0_1"/>
<reference evidence="3 4" key="1">
    <citation type="journal article" date="2013" name="Plant Cell">
        <title>The transition from a phytopathogenic smut ancestor to an anamorphic biocontrol agent deciphered by comparative whole-genome analysis.</title>
        <authorList>
            <person name="Lefebvre F."/>
            <person name="Joly D.L."/>
            <person name="Labbe C."/>
            <person name="Teichmann B."/>
            <person name="Linning R."/>
            <person name="Belzile F."/>
            <person name="Bakkeren G."/>
            <person name="Belanger R.R."/>
        </authorList>
    </citation>
    <scope>NUCLEOTIDE SEQUENCE [LARGE SCALE GENOMIC DNA]</scope>
    <source>
        <strain evidence="3 4">PF-1</strain>
    </source>
</reference>
<dbReference type="SUPFAM" id="SSF82199">
    <property type="entry name" value="SET domain"/>
    <property type="match status" value="1"/>
</dbReference>
<name>A0A061H989_9BASI</name>
<dbReference type="RefSeq" id="XP_007880815.1">
    <property type="nucleotide sequence ID" value="XM_007882624.1"/>
</dbReference>
<protein>
    <recommendedName>
        <fullName evidence="2">SET domain-containing protein</fullName>
    </recommendedName>
</protein>
<feature type="compositionally biased region" description="Basic and acidic residues" evidence="1">
    <location>
        <begin position="47"/>
        <end position="59"/>
    </location>
</feature>
<evidence type="ECO:0000256" key="1">
    <source>
        <dbReference type="SAM" id="MobiDB-lite"/>
    </source>
</evidence>
<feature type="region of interest" description="Disordered" evidence="1">
    <location>
        <begin position="41"/>
        <end position="76"/>
    </location>
</feature>
<dbReference type="InterPro" id="IPR053209">
    <property type="entry name" value="Gramillin-biosynth_MTr"/>
</dbReference>